<evidence type="ECO:0000259" key="1">
    <source>
        <dbReference type="Pfam" id="PF12680"/>
    </source>
</evidence>
<protein>
    <recommendedName>
        <fullName evidence="1">SnoaL-like domain-containing protein</fullName>
    </recommendedName>
</protein>
<organism evidence="2 3">
    <name type="scientific">Rhizodiscina lignyota</name>
    <dbReference type="NCBI Taxonomy" id="1504668"/>
    <lineage>
        <taxon>Eukaryota</taxon>
        <taxon>Fungi</taxon>
        <taxon>Dikarya</taxon>
        <taxon>Ascomycota</taxon>
        <taxon>Pezizomycotina</taxon>
        <taxon>Dothideomycetes</taxon>
        <taxon>Pleosporomycetidae</taxon>
        <taxon>Aulographales</taxon>
        <taxon>Rhizodiscinaceae</taxon>
        <taxon>Rhizodiscina</taxon>
    </lineage>
</organism>
<dbReference type="InterPro" id="IPR032710">
    <property type="entry name" value="NTF2-like_dom_sf"/>
</dbReference>
<dbReference type="PANTHER" id="PTHR34213:SF2">
    <property type="entry name" value="NUCLEAR TRANSPORT FACTOR 2 (NTF2) FAMILY PROTEIN"/>
    <property type="match status" value="1"/>
</dbReference>
<keyword evidence="3" id="KW-1185">Reference proteome</keyword>
<accession>A0A9P4I604</accession>
<dbReference type="InterPro" id="IPR037401">
    <property type="entry name" value="SnoaL-like"/>
</dbReference>
<proteinExistence type="predicted"/>
<name>A0A9P4I604_9PEZI</name>
<dbReference type="AlphaFoldDB" id="A0A9P4I604"/>
<reference evidence="2" key="1">
    <citation type="journal article" date="2020" name="Stud. Mycol.">
        <title>101 Dothideomycetes genomes: a test case for predicting lifestyles and emergence of pathogens.</title>
        <authorList>
            <person name="Haridas S."/>
            <person name="Albert R."/>
            <person name="Binder M."/>
            <person name="Bloem J."/>
            <person name="Labutti K."/>
            <person name="Salamov A."/>
            <person name="Andreopoulos B."/>
            <person name="Baker S."/>
            <person name="Barry K."/>
            <person name="Bills G."/>
            <person name="Bluhm B."/>
            <person name="Cannon C."/>
            <person name="Castanera R."/>
            <person name="Culley D."/>
            <person name="Daum C."/>
            <person name="Ezra D."/>
            <person name="Gonzalez J."/>
            <person name="Henrissat B."/>
            <person name="Kuo A."/>
            <person name="Liang C."/>
            <person name="Lipzen A."/>
            <person name="Lutzoni F."/>
            <person name="Magnuson J."/>
            <person name="Mondo S."/>
            <person name="Nolan M."/>
            <person name="Ohm R."/>
            <person name="Pangilinan J."/>
            <person name="Park H.-J."/>
            <person name="Ramirez L."/>
            <person name="Alfaro M."/>
            <person name="Sun H."/>
            <person name="Tritt A."/>
            <person name="Yoshinaga Y."/>
            <person name="Zwiers L.-H."/>
            <person name="Turgeon B."/>
            <person name="Goodwin S."/>
            <person name="Spatafora J."/>
            <person name="Crous P."/>
            <person name="Grigoriev I."/>
        </authorList>
    </citation>
    <scope>NUCLEOTIDE SEQUENCE</scope>
    <source>
        <strain evidence="2">CBS 133067</strain>
    </source>
</reference>
<dbReference type="Proteomes" id="UP000799772">
    <property type="component" value="Unassembled WGS sequence"/>
</dbReference>
<gene>
    <name evidence="2" type="ORF">NA57DRAFT_69639</name>
</gene>
<dbReference type="EMBL" id="ML978143">
    <property type="protein sequence ID" value="KAF2092717.1"/>
    <property type="molecule type" value="Genomic_DNA"/>
</dbReference>
<sequence length="199" mass="21670">MNSNQSLEGAQIANHVAVAVDHMRDGRDAFTSRLGIANANSAPGVSFNSNQQTLVSSILDLFAGHPSKEKFALWTDDALFTDPLTIAQGRKQYEAQWYGLAQAFSTIETQSHEVTSAGNPIVMNLRNKYTVKGIGKETTIQSVVNIYTVGEGEAQRIEKVEDKWDGKLPEGGIANAFRRLNAVTVPHVVSVPKDGEKEN</sequence>
<dbReference type="OrthoDB" id="2400485at2759"/>
<dbReference type="PANTHER" id="PTHR34213">
    <property type="entry name" value="NUCLEAR TRANSPORT FACTOR 2 (NTF2) FAMILY PROTEIN"/>
    <property type="match status" value="1"/>
</dbReference>
<feature type="domain" description="SnoaL-like" evidence="1">
    <location>
        <begin position="62"/>
        <end position="153"/>
    </location>
</feature>
<comment type="caution">
    <text evidence="2">The sequence shown here is derived from an EMBL/GenBank/DDBJ whole genome shotgun (WGS) entry which is preliminary data.</text>
</comment>
<dbReference type="SUPFAM" id="SSF54427">
    <property type="entry name" value="NTF2-like"/>
    <property type="match status" value="1"/>
</dbReference>
<evidence type="ECO:0000313" key="3">
    <source>
        <dbReference type="Proteomes" id="UP000799772"/>
    </source>
</evidence>
<dbReference type="Gene3D" id="3.10.450.50">
    <property type="match status" value="1"/>
</dbReference>
<evidence type="ECO:0000313" key="2">
    <source>
        <dbReference type="EMBL" id="KAF2092717.1"/>
    </source>
</evidence>
<dbReference type="Pfam" id="PF12680">
    <property type="entry name" value="SnoaL_2"/>
    <property type="match status" value="1"/>
</dbReference>